<proteinExistence type="predicted"/>
<dbReference type="EMBL" id="JASBWU010000007">
    <property type="protein sequence ID" value="KAJ9120290.1"/>
    <property type="molecule type" value="Genomic_DNA"/>
</dbReference>
<comment type="caution">
    <text evidence="1">The sequence shown here is derived from an EMBL/GenBank/DDBJ whole genome shotgun (WGS) entry which is preliminary data.</text>
</comment>
<evidence type="ECO:0000313" key="2">
    <source>
        <dbReference type="Proteomes" id="UP001243375"/>
    </source>
</evidence>
<keyword evidence="2" id="KW-1185">Reference proteome</keyword>
<evidence type="ECO:0000313" key="1">
    <source>
        <dbReference type="EMBL" id="KAJ9120290.1"/>
    </source>
</evidence>
<organism evidence="1 2">
    <name type="scientific">Naganishia vaughanmartiniae</name>
    <dbReference type="NCBI Taxonomy" id="1424756"/>
    <lineage>
        <taxon>Eukaryota</taxon>
        <taxon>Fungi</taxon>
        <taxon>Dikarya</taxon>
        <taxon>Basidiomycota</taxon>
        <taxon>Agaricomycotina</taxon>
        <taxon>Tremellomycetes</taxon>
        <taxon>Filobasidiales</taxon>
        <taxon>Filobasidiaceae</taxon>
        <taxon>Naganishia</taxon>
    </lineage>
</organism>
<protein>
    <submittedName>
        <fullName evidence="1">Uncharacterized protein</fullName>
    </submittedName>
</protein>
<gene>
    <name evidence="1" type="ORF">QFC22_003190</name>
</gene>
<accession>A0ACC2X9L1</accession>
<reference evidence="1" key="1">
    <citation type="submission" date="2023-04" db="EMBL/GenBank/DDBJ databases">
        <title>Draft Genome sequencing of Naganishia species isolated from polar environments using Oxford Nanopore Technology.</title>
        <authorList>
            <person name="Leo P."/>
            <person name="Venkateswaran K."/>
        </authorList>
    </citation>
    <scope>NUCLEOTIDE SEQUENCE</scope>
    <source>
        <strain evidence="1">MNA-CCFEE 5425</strain>
    </source>
</reference>
<name>A0ACC2X9L1_9TREE</name>
<dbReference type="Proteomes" id="UP001243375">
    <property type="component" value="Unassembled WGS sequence"/>
</dbReference>
<sequence>MYKLAAELHARDPKKFVDANHKPEIAVALTPFLGFAGFAPFDRIENNLRSIPELVAFLGHLESYKGYLEDPLSAQKLKALVKDILAMNQKSSGVLEFAKDTIKTVTGLAESKAERGGGDAQGVVRSLIERIEKDGPGKVFVGSMWDQEQKKRIEQALKKTQEYYAGDPGIIVAWCVERPSCFLLTLCCLVLMTPCGLCSFFMNLIELKPGEAMYVQEDGLHAWLDGQIIELMANSYVPSFFSS</sequence>